<keyword evidence="16 32" id="KW-0732">Signal</keyword>
<organismHost>
    <name type="scientific">Homo sapiens</name>
    <name type="common">Human</name>
    <dbReference type="NCBI Taxonomy" id="9606"/>
</organismHost>
<dbReference type="GO" id="GO:0055036">
    <property type="term" value="C:virion membrane"/>
    <property type="evidence" value="ECO:0007669"/>
    <property type="project" value="UniProtKB-SubCell"/>
</dbReference>
<keyword evidence="30 32" id="KW-0449">Lipoprotein</keyword>
<feature type="site" description="Cleavage; by host furin" evidence="32">
    <location>
        <begin position="492"/>
        <end position="493"/>
    </location>
</feature>
<feature type="topological domain" description="Cytoplasmic" evidence="32">
    <location>
        <begin position="687"/>
        <end position="844"/>
    </location>
</feature>
<feature type="disulfide bond" evidence="32">
    <location>
        <begin position="211"/>
        <end position="240"/>
    </location>
</feature>
<evidence type="ECO:0000256" key="10">
    <source>
        <dbReference type="ARBA" id="ARBA00022570"/>
    </source>
</evidence>
<dbReference type="GO" id="GO:0019031">
    <property type="term" value="C:viral envelope"/>
    <property type="evidence" value="ECO:0007669"/>
    <property type="project" value="UniProtKB-KW"/>
</dbReference>
<evidence type="ECO:0000256" key="27">
    <source>
        <dbReference type="ARBA" id="ARBA00023157"/>
    </source>
</evidence>
<gene>
    <name evidence="32 36" type="primary">env</name>
</gene>
<dbReference type="InterPro" id="IPR037527">
    <property type="entry name" value="Gp160"/>
</dbReference>
<comment type="PTM">
    <text evidence="32">Specific enzymatic cleavages in vivo yield mature proteins. Envelope glycoproteins are synthesized as a inactive precursor that is heavily N-glycosylated and processed likely by host cell furin in the Golgi to yield the mature SU and TM proteins. The cleavage site between SU and TM requires the minimal sequence [KR]-X-[KR]-R. About 2 of the 9 disulfide bonds of gp41 are reduced by P4HB/PDI, following binding to CD4 receptor.</text>
</comment>
<keyword evidence="26 32" id="KW-0564">Palmitate</keyword>
<sequence length="844" mass="95671">MRVRGMLRNWQRWVIWGILGFCSVWGNLWVTVYYGVPVWKEAKTTLFCASDAKAYEREVHNIWATHACVPTDPNPQELVLENVTENFNMWKNDMVDQMHEDIISLWDESLKPCVKLTPLCVTLNCSNVNGTGNATNQSIVNITEEMKNCSFNITTELRDRKQQVYALFYRLDIVPLNNNNSGEYRLINCNTSSITQACPKVSFDPIPIHYCAPAGFAILKCNNKTFNGTGPCHNVSTVQCTHGIKPVVSTQLLLNGSLAEGEIIIRSQNLTNNAKTIIVHLNQSVEINCTRPGNNTRTSVRIGPGQAYFINNIIGDIRRAYCNISAEAWNKTLQAVRKKLEEHFHKKTIRFNSSSGGDLEVTTHSFNCGGEFFYCNTSKLFTYNPTYNRTESNETIIIPCKIKQIINMWQKVGRAMYAPPIAGNITCRSKITGLLLSRDGGNNNTTETFRPEGGDMRDNWRSELYKYKVVEIKPLGIAPTKAKRRVVERQKRAVGIGAVFLGFLGAAGSTMGAASITLTVQARQLLSGIVQQQSNLLRAIEAQQHMLQLTVWGIKQLQARVLAIERYLKDQQLLGIWGCSGKLICTTAVPWNSTWSNKTQEDIWENMTWMQWDREIDNYTSTIYQLLEESQNQQEKNEKDLLALDKWDSLWSWFNITNWLWYIKIFIMIIGGLIGLRIIFAVLSIVNRVRQGYSPLSFQTLIPNPRGPDRLGGIEEEGGEQDKDRSVRLVSGFLSLAWDDLRSLCLFSYHRLRDLLLVTARAAEHLGHSSLRGLQRVWEALKYLGSLVQYWGLELKKSAINLIDTLAIAVGEGTDRIIEVLQRICRAILNIPTRIRQGFEAALL</sequence>
<comment type="function">
    <text evidence="32">Surface protein gp120: Attaches the virus to the host lymphoid cell by binding to the primary receptor CD4. This interaction induces a structural rearrangement creating a high affinity binding site for a chemokine coreceptor like CXCR4 and/or CCR5. Acts as a ligand for CD209/DC-SIGN and CLEC4M/DC-SIGNR, which are respectively found on dendritic cells (DCs), and on endothelial cells of liver sinusoids and lymph node sinuses. These interactions allow capture of viral particles at mucosal surfaces by these cells and subsequent transmission to permissive cells. HIV subverts the migration properties of dendritic cells to gain access to CD4+ T-cells in lymph nodes. Virus transmission to permissive T-cells occurs either in trans (without DCs infection, through viral capture and transmission), or in cis (following DCs productive infection, through the usual CD4-gp120 interaction), thereby inducing a robust infection. In trans infection, bound virions remain infectious over days and it is proposed that they are not degraded, but protected in non-lysosomal acidic organelles within the DCs close to the cell membrane thus contributing to the viral infectious potential during DCs' migration from the periphery to the lymphoid tissues. On arrival at lymphoid tissues, intact virions recycle back to DCs' cell surface allowing virus transmission to CD4+ T-cells.</text>
</comment>
<evidence type="ECO:0000256" key="22">
    <source>
        <dbReference type="ARBA" id="ARBA00022989"/>
    </source>
</evidence>
<evidence type="ECO:0000313" key="36">
    <source>
        <dbReference type="EMBL" id="AYX45385.1"/>
    </source>
</evidence>
<dbReference type="HAMAP" id="MF_04083">
    <property type="entry name" value="HIV_ENV"/>
    <property type="match status" value="1"/>
</dbReference>
<accession>A0A3G5N777</accession>
<comment type="miscellaneous">
    <text evidence="32">Inhibitors targeting HIV-1 viral envelope proteins are used as antiretroviral drugs. Attachment of virions to the cell surface via non-specific interactions and CD4 binding can be blocked by inhibitors that include cyanovirin-N, cyclotriazadisulfonamide analogs, PRO 2000, TNX 355 and PRO 542. In addition, BMS 806 can block CD4-induced conformational changes. Env interactions with the coreceptor molecules can be targeted by CCR5 antagonists including SCH-D, maraviroc (UK 427857) and aplaviroc (GW 873140), and the CXCR4 antagonist AMD 070. Fusion of viral and cellular membranes can be inhibited by peptides such as enfuvirtide and tifuvirtide (T 1249). Resistance to inhibitors associated with mutations in Env are observed. Most of the time, single mutations confer only a modest reduction in drug susceptibility. Combination of several mutations is usually required to develop a high-level drug resistance.</text>
</comment>
<evidence type="ECO:0000256" key="29">
    <source>
        <dbReference type="ARBA" id="ARBA00023280"/>
    </source>
</evidence>
<feature type="disulfide bond" evidence="32">
    <location>
        <begin position="221"/>
        <end position="232"/>
    </location>
</feature>
<evidence type="ECO:0000256" key="19">
    <source>
        <dbReference type="ARBA" id="ARBA00022870"/>
    </source>
</evidence>
<evidence type="ECO:0000256" key="26">
    <source>
        <dbReference type="ARBA" id="ARBA00023139"/>
    </source>
</evidence>
<feature type="lipid moiety-binding region" description="S-palmitoyl cysteine; by host" evidence="32">
    <location>
        <position position="825"/>
    </location>
</feature>
<dbReference type="GO" id="GO:0020002">
    <property type="term" value="C:host cell plasma membrane"/>
    <property type="evidence" value="ECO:0007669"/>
    <property type="project" value="UniProtKB-SubCell"/>
</dbReference>
<keyword evidence="7 32" id="KW-1168">Fusion of virus membrane with host membrane</keyword>
<dbReference type="CDD" id="cd09909">
    <property type="entry name" value="HIV-1-like_HR1-HR2"/>
    <property type="match status" value="1"/>
</dbReference>
<comment type="miscellaneous">
    <text evidence="32">HIV-1 lineages are divided in three main groups, M (for Major), O (for Outlier), and N (for New, or Non-M, Non-O). The vast majority of strains found worldwide belong to the group M. Group O seems to be endemic to and largely confined to Cameroon and neighboring countries in West Central Africa, where these viruses represent a small minority of HIV-1 strains. The group N is represented by a limited number of isolates from Cameroonian persons. The group M is further subdivided in 9 clades or subtypes (A to D, F to H, J and K).</text>
</comment>
<dbReference type="Gene3D" id="1.20.5.490">
    <property type="entry name" value="Single helix bin"/>
    <property type="match status" value="1"/>
</dbReference>
<feature type="domain" description="Human immunodeficiency virus 1 envelope glycoprotein Gp120" evidence="34">
    <location>
        <begin position="28"/>
        <end position="137"/>
    </location>
</feature>
<evidence type="ECO:0000256" key="2">
    <source>
        <dbReference type="ARBA" id="ARBA00004433"/>
    </source>
</evidence>
<evidence type="ECO:0000256" key="4">
    <source>
        <dbReference type="ARBA" id="ARBA00004563"/>
    </source>
</evidence>
<feature type="domain" description="Human immunodeficiency virus 1 envelope glycoprotein Gp120" evidence="34">
    <location>
        <begin position="143"/>
        <end position="492"/>
    </location>
</feature>
<evidence type="ECO:0000259" key="35">
    <source>
        <dbReference type="Pfam" id="PF00517"/>
    </source>
</evidence>
<feature type="short sequence motif" description="Di-leucine internalization motif" evidence="32">
    <location>
        <begin position="843"/>
        <end position="844"/>
    </location>
</feature>
<dbReference type="FunFam" id="2.170.40.20:FF:000002">
    <property type="entry name" value="Envelope glycoprotein gp160"/>
    <property type="match status" value="1"/>
</dbReference>
<dbReference type="GO" id="GO:1903911">
    <property type="term" value="P:positive regulation of receptor clustering"/>
    <property type="evidence" value="ECO:0007669"/>
    <property type="project" value="UniProtKB-UniRule"/>
</dbReference>
<keyword evidence="21 32" id="KW-1164">Virus endocytosis by host</keyword>
<feature type="coiled-coil region" evidence="32">
    <location>
        <begin position="614"/>
        <end position="648"/>
    </location>
</feature>
<dbReference type="Gene3D" id="1.10.287.210">
    <property type="match status" value="1"/>
</dbReference>
<dbReference type="SUPFAM" id="SSF58069">
    <property type="entry name" value="Virus ectodomain"/>
    <property type="match status" value="1"/>
</dbReference>
<evidence type="ECO:0000256" key="18">
    <source>
        <dbReference type="ARBA" id="ARBA00022844"/>
    </source>
</evidence>
<keyword evidence="12 32" id="KW-1162">Viral penetration into host cytoplasm</keyword>
<keyword evidence="18 32" id="KW-0946">Virion</keyword>
<evidence type="ECO:0000256" key="28">
    <source>
        <dbReference type="ARBA" id="ARBA00023180"/>
    </source>
</evidence>
<dbReference type="Gene3D" id="2.170.40.20">
    <property type="entry name" value="Human immunodeficiency virus 1, Gp160, envelope glycoprotein"/>
    <property type="match status" value="2"/>
</dbReference>
<keyword evidence="25 32" id="KW-0472">Membrane</keyword>
<dbReference type="GO" id="GO:0019082">
    <property type="term" value="P:viral protein processing"/>
    <property type="evidence" value="ECO:0007669"/>
    <property type="project" value="UniProtKB-UniRule"/>
</dbReference>
<keyword evidence="20 32" id="KW-0261">Viral envelope protein</keyword>
<feature type="disulfide bond" evidence="32">
    <location>
        <begin position="48"/>
        <end position="68"/>
    </location>
</feature>
<evidence type="ECO:0000256" key="16">
    <source>
        <dbReference type="ARBA" id="ARBA00022729"/>
    </source>
</evidence>
<evidence type="ECO:0000256" key="24">
    <source>
        <dbReference type="ARBA" id="ARBA00023054"/>
    </source>
</evidence>
<comment type="domain">
    <text evidence="32">The YXXL motif is involved in determining the exact site of viral release at the surface of infected mononuclear cells and promotes endocytosis. YXXL and di-leucine endocytosis motifs interact directly or indirectly with the clathrin adapter complexes, opperate independently, and their activities are not additive.</text>
</comment>
<evidence type="ECO:0000256" key="25">
    <source>
        <dbReference type="ARBA" id="ARBA00023136"/>
    </source>
</evidence>
<dbReference type="SUPFAM" id="SSF56502">
    <property type="entry name" value="gp120 core"/>
    <property type="match status" value="2"/>
</dbReference>
<keyword evidence="10 32" id="KW-1165">Clathrin-mediated endocytosis of virus by host</keyword>
<keyword evidence="13 32" id="KW-0165">Cleavage on pair of basic residues</keyword>
<comment type="PTM">
    <text evidence="32">Palmitoylation of the transmembrane protein and of Env polyprotein (prior to its proteolytic cleavage) is essential for their association with host cell membrane lipid rafts. Palmitoylation is therefore required for envelope trafficking to classical lipid rafts, but not for viral replication.</text>
</comment>
<feature type="region of interest" description="CD4-binding loop" evidence="32">
    <location>
        <begin position="354"/>
        <end position="364"/>
    </location>
</feature>
<keyword evidence="9 32" id="KW-1032">Host cell membrane</keyword>
<keyword evidence="27 32" id="KW-1015">Disulfide bond</keyword>
<feature type="region of interest" description="Fusion peptide" evidence="32">
    <location>
        <begin position="493"/>
        <end position="513"/>
    </location>
</feature>
<keyword evidence="23 32" id="KW-1039">Host endosome</keyword>
<evidence type="ECO:0000256" key="11">
    <source>
        <dbReference type="ARBA" id="ARBA00022581"/>
    </source>
</evidence>
<evidence type="ECO:0000256" key="13">
    <source>
        <dbReference type="ARBA" id="ARBA00022685"/>
    </source>
</evidence>
<dbReference type="InterPro" id="IPR000777">
    <property type="entry name" value="HIV1_Gp120"/>
</dbReference>
<dbReference type="FunFam" id="2.170.40.20:FF:000003">
    <property type="entry name" value="Envelope glycoprotein gp160"/>
    <property type="match status" value="1"/>
</dbReference>
<comment type="subcellular location">
    <molecule>Transmembrane protein gp41</molecule>
    <subcellularLocation>
        <location evidence="32">Virion membrane</location>
        <topology evidence="32">Single-pass type I membrane protein</topology>
    </subcellularLocation>
    <subcellularLocation>
        <location evidence="32">Host cell membrane</location>
        <topology evidence="32">Single-pass type I membrane protein</topology>
    </subcellularLocation>
    <subcellularLocation>
        <location evidence="32">Host endosome membrane</location>
        <topology evidence="32">Single-pass type I membrane protein</topology>
    </subcellularLocation>
    <text evidence="32">It is probably concentrated at the site of budding and incorporated into the virions possibly by contacts between the cytoplasmic tail of Env and the N-terminus of Gag.</text>
</comment>
<comment type="similarity">
    <text evidence="32">Belongs to the HIV-1 env protein family.</text>
</comment>
<dbReference type="Pfam" id="PF00517">
    <property type="entry name" value="GP41"/>
    <property type="match status" value="1"/>
</dbReference>
<dbReference type="GO" id="GO:0019062">
    <property type="term" value="P:virion attachment to host cell"/>
    <property type="evidence" value="ECO:0007669"/>
    <property type="project" value="UniProtKB-UniRule"/>
</dbReference>
<evidence type="ECO:0000256" key="32">
    <source>
        <dbReference type="HAMAP-Rule" id="MF_04083"/>
    </source>
</evidence>
<dbReference type="Pfam" id="PF00516">
    <property type="entry name" value="GP120"/>
    <property type="match status" value="2"/>
</dbReference>
<evidence type="ECO:0000256" key="5">
    <source>
        <dbReference type="ARBA" id="ARBA00004578"/>
    </source>
</evidence>
<evidence type="ECO:0000256" key="17">
    <source>
        <dbReference type="ARBA" id="ARBA00022804"/>
    </source>
</evidence>
<feature type="short sequence motif" description="YXXL motif; contains endocytosis signal" evidence="32">
    <location>
        <begin position="693"/>
        <end position="696"/>
    </location>
</feature>
<dbReference type="FunFam" id="1.10.287.210:FF:000001">
    <property type="entry name" value="Envelope glycoprotein gp160"/>
    <property type="match status" value="1"/>
</dbReference>
<evidence type="ECO:0000256" key="14">
    <source>
        <dbReference type="ARBA" id="ARBA00022692"/>
    </source>
</evidence>
<comment type="caution">
    <text evidence="32 33">Lacks conserved residue(s) required for the propagation of feature annotation.</text>
</comment>
<feature type="chain" id="PRO_5023264796" description="Transmembrane protein gp41" evidence="32">
    <location>
        <begin position="493"/>
        <end position="844"/>
    </location>
</feature>
<proteinExistence type="inferred from homology"/>
<evidence type="ECO:0000256" key="3">
    <source>
        <dbReference type="ARBA" id="ARBA00004505"/>
    </source>
</evidence>
<dbReference type="GO" id="GO:0016020">
    <property type="term" value="C:membrane"/>
    <property type="evidence" value="ECO:0007669"/>
    <property type="project" value="UniProtKB-UniRule"/>
</dbReference>
<comment type="domain">
    <text evidence="32">Some of the most genetically diverse regions of the viral genome are present in Env. They are called variable regions 1 through 5 (V1 through V5). Coreceptor usage of gp120 is determined mainly by the primary structure of the third variable region (V3) in the outer domain of gp120. The sequence of V3 determines which coreceptor, CCR5 and/or CXCR4 (corresponding to R5/macrophage, X4/T cell and R5X4/T cell and macrophage tropism), is used to trigger the fusion potential of the Env complex, and hence which cells the virus can infect. Binding to CCR5 involves a region adjacent in addition to V3.</text>
</comment>
<keyword evidence="17 32" id="KW-1161">Viral attachment to host cell</keyword>
<dbReference type="GO" id="GO:0075512">
    <property type="term" value="P:clathrin-dependent endocytosis of virus by host cell"/>
    <property type="evidence" value="ECO:0007669"/>
    <property type="project" value="UniProtKB-UniRule"/>
</dbReference>
<dbReference type="GO" id="GO:1903908">
    <property type="term" value="P:positive regulation of plasma membrane raft polarization"/>
    <property type="evidence" value="ECO:0007669"/>
    <property type="project" value="UniProtKB-UniRule"/>
</dbReference>
<evidence type="ECO:0000256" key="8">
    <source>
        <dbReference type="ARBA" id="ARBA00022510"/>
    </source>
</evidence>
<evidence type="ECO:0000256" key="33">
    <source>
        <dbReference type="RuleBase" id="RU363095"/>
    </source>
</evidence>
<comment type="function">
    <text evidence="32">Envelope glycoprotein gp160: Oligomerizes in the host endoplasmic reticulum into predominantly trimers. In a second time, gp160 transits in the host Golgi, where glycosylation is completed. The precursor is then proteolytically cleaved in the trans-Golgi and thereby activated by cellular furin or furin-like proteases to produce gp120 and gp41.</text>
</comment>
<feature type="chain" id="PRO_5023264797" description="Envelope glycoprotein gp160" evidence="32">
    <location>
        <begin position="27"/>
        <end position="844"/>
    </location>
</feature>
<comment type="domain">
    <text evidence="32">The CD4-binding region is targeted by the antibody b12.</text>
</comment>
<dbReference type="InterPro" id="IPR036377">
    <property type="entry name" value="Gp120_core_sf"/>
</dbReference>
<evidence type="ECO:0000256" key="23">
    <source>
        <dbReference type="ARBA" id="ARBA00023046"/>
    </source>
</evidence>
<keyword evidence="31 32" id="KW-1160">Virus entry into host cell</keyword>
<evidence type="ECO:0000256" key="9">
    <source>
        <dbReference type="ARBA" id="ARBA00022511"/>
    </source>
</evidence>
<comment type="subcellular location">
    <subcellularLocation>
        <location evidence="3">Host cell membrane</location>
        <topology evidence="3">Peripheral membrane protein</topology>
    </subcellularLocation>
    <subcellularLocation>
        <location evidence="1">Host cell membrane</location>
        <topology evidence="1">Single-pass type I membrane protein</topology>
    </subcellularLocation>
    <subcellularLocation>
        <location evidence="2">Host endosome membrane</location>
        <topology evidence="2">Peripheral membrane protein</topology>
    </subcellularLocation>
    <subcellularLocation>
        <location evidence="5">Host endosome membrane</location>
        <topology evidence="5">Single-pass type I membrane protein</topology>
    </subcellularLocation>
    <subcellularLocation>
        <location evidence="6">Virion membrane</location>
        <topology evidence="6">Peripheral membrane protein</topology>
    </subcellularLocation>
    <subcellularLocation>
        <location evidence="4">Virion membrane</location>
        <topology evidence="4">Single-pass type I membrane protein</topology>
    </subcellularLocation>
</comment>
<dbReference type="GO" id="GO:0039654">
    <property type="term" value="P:fusion of virus membrane with host endosome membrane"/>
    <property type="evidence" value="ECO:0007669"/>
    <property type="project" value="UniProtKB-UniRule"/>
</dbReference>
<evidence type="ECO:0000256" key="21">
    <source>
        <dbReference type="ARBA" id="ARBA00022890"/>
    </source>
</evidence>
<evidence type="ECO:0000256" key="15">
    <source>
        <dbReference type="ARBA" id="ARBA00022703"/>
    </source>
</evidence>
<keyword evidence="24 32" id="KW-0175">Coiled coil</keyword>
<evidence type="ECO:0000256" key="20">
    <source>
        <dbReference type="ARBA" id="ARBA00022879"/>
    </source>
</evidence>
<feature type="transmembrane region" description="Helical" evidence="33">
    <location>
        <begin position="659"/>
        <end position="686"/>
    </location>
</feature>
<organism evidence="36">
    <name type="scientific">Human immunodeficiency virus type 1</name>
    <name type="common">HIV-1</name>
    <dbReference type="NCBI Taxonomy" id="11676"/>
    <lineage>
        <taxon>Viruses</taxon>
        <taxon>Riboviria</taxon>
        <taxon>Pararnavirae</taxon>
        <taxon>Artverviricota</taxon>
        <taxon>Revtraviricetes</taxon>
        <taxon>Ortervirales</taxon>
        <taxon>Retroviridae</taxon>
        <taxon>Orthoretrovirinae</taxon>
        <taxon>Lentivirus</taxon>
        <taxon>Lentivirus humimdef1</taxon>
    </lineage>
</organism>
<keyword evidence="8 32" id="KW-1170">Fusion of virus membrane with host endosomal membrane</keyword>
<name>A0A3G5N777_HV1</name>
<reference evidence="36" key="1">
    <citation type="journal article" date="2018" name="Cell Rep.">
        <title>Completeness of HIV-1 Envelope Glycan Shield at Transmission Determines Neutralization Breadth.</title>
        <authorList>
            <person name="Wagh K."/>
            <person name="Kreider E.F."/>
            <person name="Li Y."/>
            <person name="Barbian H.J."/>
            <person name="Learn G.H."/>
            <person name="Giorgi E."/>
            <person name="Hraber P.T."/>
            <person name="Decker T.G."/>
            <person name="Smith A.G."/>
            <person name="Gondim M.V."/>
            <person name="Gillis L."/>
            <person name="Wandzilak J."/>
            <person name="Chuang G.Y."/>
            <person name="Rawi R."/>
            <person name="Cai F."/>
            <person name="Pellegrino P."/>
            <person name="Williams I."/>
            <person name="Overbaugh J."/>
            <person name="Gao F."/>
            <person name="Kwong P.D."/>
            <person name="Haynes B.F."/>
            <person name="Shaw G.M."/>
            <person name="Borrow P."/>
            <person name="Seaman M.S."/>
            <person name="Hahn B.H."/>
            <person name="Korber B."/>
        </authorList>
    </citation>
    <scope>NUCLEOTIDE SEQUENCE</scope>
    <source>
        <strain evidence="36">CH1012_3_d0417_ipe017_25_19</strain>
    </source>
</reference>
<keyword evidence="19 32" id="KW-1043">Host membrane</keyword>
<comment type="subcellular location">
    <molecule>Surface protein gp120</molecule>
    <subcellularLocation>
        <location evidence="32">Virion membrane</location>
        <topology evidence="32">Peripheral membrane protein</topology>
    </subcellularLocation>
    <subcellularLocation>
        <location evidence="32">Host cell membrane</location>
        <topology evidence="32">Peripheral membrane protein</topology>
    </subcellularLocation>
    <subcellularLocation>
        <location evidence="32">Host endosome membrane</location>
        <topology evidence="32">Single-pass type I membrane protein</topology>
    </subcellularLocation>
    <text evidence="32">The surface protein is not anchored to the viral envelope, but associates with the extravirion surface through its binding to TM. It is probably concentrated at the site of budding and incorporated into the virions possibly by contacts between the cytoplasmic tail of Env and the N-terminus of Gag.</text>
</comment>
<dbReference type="GO" id="GO:0005198">
    <property type="term" value="F:structural molecule activity"/>
    <property type="evidence" value="ECO:0007669"/>
    <property type="project" value="UniProtKB-UniRule"/>
</dbReference>
<keyword evidence="15 32" id="KW-0053">Apoptosis</keyword>
<evidence type="ECO:0000256" key="12">
    <source>
        <dbReference type="ARBA" id="ARBA00022595"/>
    </source>
</evidence>
<dbReference type="GO" id="GO:0044175">
    <property type="term" value="C:host cell endosome membrane"/>
    <property type="evidence" value="ECO:0007669"/>
    <property type="project" value="UniProtKB-SubCell"/>
</dbReference>
<dbReference type="GO" id="GO:0052031">
    <property type="term" value="P:symbiont-mediated perturbation of host defense response"/>
    <property type="evidence" value="ECO:0007669"/>
    <property type="project" value="UniProtKB-UniRule"/>
</dbReference>
<keyword evidence="11 32" id="KW-0945">Host-virus interaction</keyword>
<comment type="subunit">
    <text evidence="32">The mature envelope protein (Env) consists of a homotrimer of non-covalently associated gp120-gp41 heterodimers. The resulting complex protrudes from the virus surface as a spike. There seems to be as few as 10 spikes on the average virion. Surface protein gp120 interacts with host CD4, CCR5 and CXCR4. Gp120 also interacts with the C-type lectins CD209/DC-SIGN and CLEC4M/DC-SIGNR (collectively referred to as DC-SIGN(R)). Gp120 and gp41 interact with GalCer. Gp120 interacts with host ITGA4/ITGB7 complex; on CD4+ T-cells, this interaction results in rapid activation of integrin ITGAL/LFA-1, which facilitates efficient cell-to-cell spreading of HIV-1. Gp120 interacts with cell-associated heparan sulfate; this interaction increases virus infectivity on permissive cells and may be involved in infection of CD4- cells.</text>
</comment>
<evidence type="ECO:0000256" key="7">
    <source>
        <dbReference type="ARBA" id="ARBA00022506"/>
    </source>
</evidence>
<feature type="transmembrane region" description="Helical" evidence="33">
    <location>
        <begin position="13"/>
        <end position="36"/>
    </location>
</feature>
<comment type="domain">
    <text evidence="32 33">The 17 amino acids long immunosuppressive region is present in many retroviral envelope proteins. Synthetic peptides derived from this relatively conserved sequence inhibit immune function in vitro and in vivo.</text>
</comment>
<keyword evidence="14 32" id="KW-0812">Transmembrane</keyword>
<protein>
    <recommendedName>
        <fullName evidence="32">Envelope glycoprotein gp160</fullName>
    </recommendedName>
    <alternativeName>
        <fullName evidence="32">Env polyprotein</fullName>
    </alternativeName>
    <component>
        <recommendedName>
            <fullName evidence="32">Surface protein gp120</fullName>
            <shortName evidence="32">SU</shortName>
        </recommendedName>
        <alternativeName>
            <fullName evidence="32">Glycoprotein 120</fullName>
            <shortName evidence="32">gp120</shortName>
        </alternativeName>
    </component>
    <component>
        <recommendedName>
            <fullName evidence="32">Transmembrane protein gp41</fullName>
            <shortName evidence="32">TM</shortName>
        </recommendedName>
        <alternativeName>
            <fullName evidence="32">Glycoprotein 41</fullName>
            <shortName evidence="32">gp41</shortName>
        </alternativeName>
    </component>
</protein>
<feature type="region of interest" description="MPER; binding to GalCer" evidence="32">
    <location>
        <begin position="643"/>
        <end position="664"/>
    </location>
</feature>
<dbReference type="InterPro" id="IPR000328">
    <property type="entry name" value="GP41-like"/>
</dbReference>
<comment type="PTM">
    <text evidence="32">Highly glycosylated by host. The high number of glycan on the protein is reffered to as 'glycan shield' because it contributes to hide protein sequence from adaptive immune system.</text>
</comment>
<comment type="function">
    <text evidence="32">Transmembrane protein gp41: Acts as a class I viral fusion protein. Under the current model, the protein has at least 3 conformational states: pre-fusion native state, pre-hairpin intermediate state, and post-fusion hairpin state. During fusion of viral and target intracellular membranes, the coiled coil regions (heptad repeats) assume a trimer-of-hairpins structure, positioning the fusion peptide in close proximity to the C-terminal region of the ectodomain. The formation of this structure appears to drive apposition and subsequent fusion of viral and target cell membranes. Complete fusion occurs in host cell endosomes and is dynamin-dependent, however some lipid transfer might occur at the plasma membrane. The virus undergoes clathrin-dependent internalization long before endosomal fusion, thus minimizing the surface exposure of conserved viral epitopes during fusion and reducing the efficacy of inhibitors targeting these epitopes. Membranes fusion leads to delivery of the nucleocapsid into the cytoplasm.</text>
</comment>
<comment type="domain">
    <text evidence="32">The membrane proximal external region (MPER) present in gp41 is a tryptophan-rich region recognized by the antibodies 2F5, Z13, and 4E10. MPER seems to play a role in fusion.</text>
</comment>
<evidence type="ECO:0000256" key="1">
    <source>
        <dbReference type="ARBA" id="ARBA00004402"/>
    </source>
</evidence>
<keyword evidence="22 32" id="KW-1133">Transmembrane helix</keyword>
<feature type="domain" description="Retroviral envelope protein GP41-like" evidence="35">
    <location>
        <begin position="511"/>
        <end position="701"/>
    </location>
</feature>
<evidence type="ECO:0000256" key="6">
    <source>
        <dbReference type="ARBA" id="ARBA00004650"/>
    </source>
</evidence>
<dbReference type="EMBL" id="MG899213">
    <property type="protein sequence ID" value="AYX45385.1"/>
    <property type="molecule type" value="Genomic_RNA"/>
</dbReference>
<feature type="lipid moiety-binding region" description="S-palmitoyl cysteine; by host" evidence="32">
    <location>
        <position position="745"/>
    </location>
</feature>
<evidence type="ECO:0000256" key="31">
    <source>
        <dbReference type="ARBA" id="ARBA00023296"/>
    </source>
</evidence>
<feature type="region of interest" description="Immunosuppression" evidence="32">
    <location>
        <begin position="555"/>
        <end position="573"/>
    </location>
</feature>
<evidence type="ECO:0000259" key="34">
    <source>
        <dbReference type="Pfam" id="PF00516"/>
    </source>
</evidence>
<feature type="transmembrane region" description="Helical" evidence="33">
    <location>
        <begin position="493"/>
        <end position="516"/>
    </location>
</feature>
<keyword evidence="28 32" id="KW-0325">Glycoprotein</keyword>
<evidence type="ECO:0000256" key="30">
    <source>
        <dbReference type="ARBA" id="ARBA00023288"/>
    </source>
</evidence>
<feature type="disulfide bond" evidence="32">
    <location>
        <begin position="579"/>
        <end position="585"/>
    </location>
</feature>
<dbReference type="GO" id="GO:0019064">
    <property type="term" value="P:fusion of virus membrane with host plasma membrane"/>
    <property type="evidence" value="ECO:0007669"/>
    <property type="project" value="UniProtKB-UniRule"/>
</dbReference>
<keyword evidence="29 32" id="KW-0899">Viral immunoevasion</keyword>